<evidence type="ECO:0000256" key="4">
    <source>
        <dbReference type="ARBA" id="ARBA00022692"/>
    </source>
</evidence>
<evidence type="ECO:0000256" key="7">
    <source>
        <dbReference type="RuleBase" id="RU363032"/>
    </source>
</evidence>
<evidence type="ECO:0000256" key="5">
    <source>
        <dbReference type="ARBA" id="ARBA00022989"/>
    </source>
</evidence>
<proteinExistence type="inferred from homology"/>
<protein>
    <submittedName>
        <fullName evidence="9">Peptide ABC transporter permease</fullName>
    </submittedName>
</protein>
<dbReference type="PANTHER" id="PTHR43163:SF6">
    <property type="entry name" value="DIPEPTIDE TRANSPORT SYSTEM PERMEASE PROTEIN DPPB-RELATED"/>
    <property type="match status" value="1"/>
</dbReference>
<organism evidence="9 10">
    <name type="scientific">Novibacillus thermophilus</name>
    <dbReference type="NCBI Taxonomy" id="1471761"/>
    <lineage>
        <taxon>Bacteria</taxon>
        <taxon>Bacillati</taxon>
        <taxon>Bacillota</taxon>
        <taxon>Bacilli</taxon>
        <taxon>Bacillales</taxon>
        <taxon>Thermoactinomycetaceae</taxon>
        <taxon>Novibacillus</taxon>
    </lineage>
</organism>
<comment type="similarity">
    <text evidence="7">Belongs to the binding-protein-dependent transport system permease family.</text>
</comment>
<dbReference type="EMBL" id="CP019699">
    <property type="protein sequence ID" value="AQS55898.1"/>
    <property type="molecule type" value="Genomic_DNA"/>
</dbReference>
<dbReference type="GO" id="GO:0005886">
    <property type="term" value="C:plasma membrane"/>
    <property type="evidence" value="ECO:0007669"/>
    <property type="project" value="UniProtKB-SubCell"/>
</dbReference>
<dbReference type="KEGG" id="ntr:B0W44_08935"/>
<feature type="transmembrane region" description="Helical" evidence="7">
    <location>
        <begin position="100"/>
        <end position="121"/>
    </location>
</feature>
<feature type="transmembrane region" description="Helical" evidence="7">
    <location>
        <begin position="173"/>
        <end position="191"/>
    </location>
</feature>
<dbReference type="CDD" id="cd06261">
    <property type="entry name" value="TM_PBP2"/>
    <property type="match status" value="1"/>
</dbReference>
<evidence type="ECO:0000256" key="2">
    <source>
        <dbReference type="ARBA" id="ARBA00022448"/>
    </source>
</evidence>
<dbReference type="PANTHER" id="PTHR43163">
    <property type="entry name" value="DIPEPTIDE TRANSPORT SYSTEM PERMEASE PROTEIN DPPB-RELATED"/>
    <property type="match status" value="1"/>
</dbReference>
<evidence type="ECO:0000313" key="9">
    <source>
        <dbReference type="EMBL" id="AQS55898.1"/>
    </source>
</evidence>
<dbReference type="SUPFAM" id="SSF161098">
    <property type="entry name" value="MetI-like"/>
    <property type="match status" value="1"/>
</dbReference>
<keyword evidence="10" id="KW-1185">Reference proteome</keyword>
<keyword evidence="5 7" id="KW-1133">Transmembrane helix</keyword>
<keyword evidence="3" id="KW-1003">Cell membrane</keyword>
<feature type="transmembrane region" description="Helical" evidence="7">
    <location>
        <begin position="133"/>
        <end position="153"/>
    </location>
</feature>
<dbReference type="Pfam" id="PF00528">
    <property type="entry name" value="BPD_transp_1"/>
    <property type="match status" value="1"/>
</dbReference>
<evidence type="ECO:0000259" key="8">
    <source>
        <dbReference type="PROSITE" id="PS50928"/>
    </source>
</evidence>
<name>A0A1U9K792_9BACL</name>
<dbReference type="GO" id="GO:0055085">
    <property type="term" value="P:transmembrane transport"/>
    <property type="evidence" value="ECO:0007669"/>
    <property type="project" value="InterPro"/>
</dbReference>
<evidence type="ECO:0000256" key="1">
    <source>
        <dbReference type="ARBA" id="ARBA00004651"/>
    </source>
</evidence>
<keyword evidence="4 7" id="KW-0812">Transmembrane</keyword>
<dbReference type="OrthoDB" id="9773683at2"/>
<evidence type="ECO:0000256" key="6">
    <source>
        <dbReference type="ARBA" id="ARBA00023136"/>
    </source>
</evidence>
<dbReference type="InterPro" id="IPR000515">
    <property type="entry name" value="MetI-like"/>
</dbReference>
<accession>A0A1U9K792</accession>
<dbReference type="RefSeq" id="WP_077719761.1">
    <property type="nucleotide sequence ID" value="NZ_CP019699.1"/>
</dbReference>
<evidence type="ECO:0000313" key="10">
    <source>
        <dbReference type="Proteomes" id="UP000188603"/>
    </source>
</evidence>
<reference evidence="9 10" key="1">
    <citation type="journal article" date="2015" name="Int. J. Syst. Evol. Microbiol.">
        <title>Novibacillus thermophilus gen. nov., sp. nov., a Gram-staining-negative and moderately thermophilic member of the family Thermoactinomycetaceae.</title>
        <authorList>
            <person name="Yang G."/>
            <person name="Chen J."/>
            <person name="Zhou S."/>
        </authorList>
    </citation>
    <scope>NUCLEOTIDE SEQUENCE [LARGE SCALE GENOMIC DNA]</scope>
    <source>
        <strain evidence="9 10">SG-1</strain>
    </source>
</reference>
<keyword evidence="6 7" id="KW-0472">Membrane</keyword>
<feature type="transmembrane region" description="Helical" evidence="7">
    <location>
        <begin position="231"/>
        <end position="252"/>
    </location>
</feature>
<feature type="transmembrane region" description="Helical" evidence="7">
    <location>
        <begin position="272"/>
        <end position="298"/>
    </location>
</feature>
<dbReference type="STRING" id="1471761.B0W44_08935"/>
<sequence length="309" mass="34103">MGRFILTRFVYMIVAFWVVVTATFFTMHFLPGSPLQNQAKLPEKMRERIEEHYGLNDPLAVQYFRYLGDLAQGDLGLSFKYEGRSVNQIIAERIGPSAQLGVQALIFGTVVGVALGILAGLRQNTWIDYSSMAVAILSMSLPNFVLAAFLSYFVGVKLGWLPVALWEGFEYTILPTLTLSGTVIAMLARFMRTEMIEVLGQDYIKTAKAKGLSPSAVVWKHTIRNAMLPSVTVLGTIAINIVTGSLVIEQMFGVPGIGEQFVTSILAKDLTVIMGVTIFYSALFILTIFITDVLYGVIDPRIRLSEVKA</sequence>
<dbReference type="Gene3D" id="1.10.3720.10">
    <property type="entry name" value="MetI-like"/>
    <property type="match status" value="1"/>
</dbReference>
<dbReference type="Pfam" id="PF19300">
    <property type="entry name" value="BPD_transp_1_N"/>
    <property type="match status" value="1"/>
</dbReference>
<feature type="transmembrane region" description="Helical" evidence="7">
    <location>
        <begin position="9"/>
        <end position="30"/>
    </location>
</feature>
<dbReference type="Proteomes" id="UP000188603">
    <property type="component" value="Chromosome"/>
</dbReference>
<keyword evidence="2 7" id="KW-0813">Transport</keyword>
<gene>
    <name evidence="9" type="ORF">B0W44_08935</name>
</gene>
<comment type="subcellular location">
    <subcellularLocation>
        <location evidence="1 7">Cell membrane</location>
        <topology evidence="1 7">Multi-pass membrane protein</topology>
    </subcellularLocation>
</comment>
<dbReference type="InterPro" id="IPR035906">
    <property type="entry name" value="MetI-like_sf"/>
</dbReference>
<dbReference type="InterPro" id="IPR045621">
    <property type="entry name" value="BPD_transp_1_N"/>
</dbReference>
<dbReference type="AlphaFoldDB" id="A0A1U9K792"/>
<evidence type="ECO:0000256" key="3">
    <source>
        <dbReference type="ARBA" id="ARBA00022475"/>
    </source>
</evidence>
<feature type="domain" description="ABC transmembrane type-1" evidence="8">
    <location>
        <begin position="94"/>
        <end position="295"/>
    </location>
</feature>
<dbReference type="PROSITE" id="PS50928">
    <property type="entry name" value="ABC_TM1"/>
    <property type="match status" value="1"/>
</dbReference>